<evidence type="ECO:0000313" key="2">
    <source>
        <dbReference type="Proteomes" id="UP000955338"/>
    </source>
</evidence>
<dbReference type="PANTHER" id="PTHR34986">
    <property type="entry name" value="EVOLVED BETA-GALACTOSIDASE SUBUNIT BETA"/>
    <property type="match status" value="1"/>
</dbReference>
<dbReference type="GO" id="GO:0005829">
    <property type="term" value="C:cytosol"/>
    <property type="evidence" value="ECO:0007669"/>
    <property type="project" value="TreeGrafter"/>
</dbReference>
<dbReference type="InterPro" id="IPR049827">
    <property type="entry name" value="NanQ"/>
</dbReference>
<organism evidence="1 2">
    <name type="scientific">Mergibacter septicus</name>
    <dbReference type="NCBI Taxonomy" id="221402"/>
    <lineage>
        <taxon>Bacteria</taxon>
        <taxon>Pseudomonadati</taxon>
        <taxon>Pseudomonadota</taxon>
        <taxon>Gammaproteobacteria</taxon>
        <taxon>Pasteurellales</taxon>
        <taxon>Pasteurellaceae</taxon>
        <taxon>Mergibacter</taxon>
    </lineage>
</organism>
<reference evidence="1" key="1">
    <citation type="submission" date="2017-06" db="EMBL/GenBank/DDBJ databases">
        <title>Genome sequencing of pathogenic and non-pathogenic strains within Bisgaard taxon 40.</title>
        <authorList>
            <person name="Ladner J.T."/>
            <person name="Lovett S.P."/>
            <person name="Koroleva G."/>
            <person name="Lorch J.M."/>
        </authorList>
    </citation>
    <scope>NUCLEOTIDE SEQUENCE</scope>
    <source>
        <strain evidence="1">27576-1-I1</strain>
    </source>
</reference>
<name>A0A8E3MG70_9PAST</name>
<gene>
    <name evidence="1" type="ORF">CEP48_04215</name>
</gene>
<sequence>MFLGDLTRSDYKLGLPPVIAEVCEYLNSLDLTTLENGQHHINEQIYMNVMEFETVAVESKQAEFHRKYIDLQVLIQGTEYIEYGVAYPDLQLCTEYNTQDDYQLIDKITDKNGILLKPKMFAVFYPYEPHKPGCYINNSVCTLKKLVVKIPVELVSRD</sequence>
<dbReference type="NCBIfam" id="TIGR00022">
    <property type="entry name" value="YhcH/YjgK/YiaL family protein"/>
    <property type="match status" value="1"/>
</dbReference>
<dbReference type="Proteomes" id="UP000955338">
    <property type="component" value="Chromosome"/>
</dbReference>
<accession>A0A8E3MG70</accession>
<dbReference type="PANTHER" id="PTHR34986:SF5">
    <property type="entry name" value="N-ACETYLNEURAMINATE ANOMERASE NANQ"/>
    <property type="match status" value="1"/>
</dbReference>
<proteinExistence type="predicted"/>
<dbReference type="Pfam" id="PF04074">
    <property type="entry name" value="DUF386"/>
    <property type="match status" value="1"/>
</dbReference>
<dbReference type="EMBL" id="CP022011">
    <property type="protein sequence ID" value="QDJ14677.1"/>
    <property type="molecule type" value="Genomic_DNA"/>
</dbReference>
<dbReference type="InterPro" id="IPR037012">
    <property type="entry name" value="NanQ/TabA/YiaL_sf"/>
</dbReference>
<dbReference type="NCBIfam" id="NF040884">
    <property type="entry name" value="acetylneur_anom"/>
    <property type="match status" value="1"/>
</dbReference>
<dbReference type="RefSeq" id="WP_261920797.1">
    <property type="nucleotide sequence ID" value="NZ_CP022010.1"/>
</dbReference>
<dbReference type="SUPFAM" id="SSF51197">
    <property type="entry name" value="Clavaminate synthase-like"/>
    <property type="match status" value="1"/>
</dbReference>
<dbReference type="Gene3D" id="2.60.120.370">
    <property type="entry name" value="YhcH/YjgK/YiaL"/>
    <property type="match status" value="1"/>
</dbReference>
<evidence type="ECO:0000313" key="1">
    <source>
        <dbReference type="EMBL" id="QDJ14677.1"/>
    </source>
</evidence>
<dbReference type="AlphaFoldDB" id="A0A8E3MG70"/>
<keyword evidence="2" id="KW-1185">Reference proteome</keyword>
<protein>
    <submittedName>
        <fullName evidence="1">YhcH/YjgK/YiaL family protein</fullName>
    </submittedName>
</protein>
<dbReference type="InterPro" id="IPR004375">
    <property type="entry name" value="NanQ/TabA/YiaL"/>
</dbReference>